<dbReference type="InterPro" id="IPR045864">
    <property type="entry name" value="aa-tRNA-synth_II/BPL/LPL"/>
</dbReference>
<dbReference type="GO" id="GO:0016740">
    <property type="term" value="F:transferase activity"/>
    <property type="evidence" value="ECO:0007669"/>
    <property type="project" value="UniProtKB-KW"/>
</dbReference>
<dbReference type="GO" id="GO:0004824">
    <property type="term" value="F:lysine-tRNA ligase activity"/>
    <property type="evidence" value="ECO:0007669"/>
    <property type="project" value="InterPro"/>
</dbReference>
<dbReference type="AlphaFoldDB" id="A0A0F4VJR6"/>
<organism evidence="5 6">
    <name type="scientific">Candidatus Liberibacter solanacearum</name>
    <dbReference type="NCBI Taxonomy" id="556287"/>
    <lineage>
        <taxon>Bacteria</taxon>
        <taxon>Pseudomonadati</taxon>
        <taxon>Pseudomonadota</taxon>
        <taxon>Alphaproteobacteria</taxon>
        <taxon>Hyphomicrobiales</taxon>
        <taxon>Rhizobiaceae</taxon>
        <taxon>Liberibacter</taxon>
    </lineage>
</organism>
<evidence type="ECO:0000259" key="4">
    <source>
        <dbReference type="PROSITE" id="PS50862"/>
    </source>
</evidence>
<evidence type="ECO:0000313" key="5">
    <source>
        <dbReference type="EMBL" id="KJZ81701.1"/>
    </source>
</evidence>
<keyword evidence="5" id="KW-0648">Protein biosynthesis</keyword>
<gene>
    <name evidence="5" type="ORF">DJ66_0423</name>
</gene>
<keyword evidence="3" id="KW-0067">ATP-binding</keyword>
<dbReference type="NCBIfam" id="TIGR00462">
    <property type="entry name" value="genX"/>
    <property type="match status" value="1"/>
</dbReference>
<sequence length="352" mass="41082">MHSIASKSKPWWNRDFHHHRRPFLIKRNMIQTSLREYFFNNNFVEIDSMSLQVSPGNETHIQAFSTELITKDHNRKIMYLQTSPEFSCKKLLAAGEEKIFCFAHVWRNGEQDSLHQPEFTMLEWYRAHESYEKLMQDCMEIIRCAAEEAKKSVFSFQGITCNPFSEAEYITVSDAFLRYAHIDLCSTLDHSNPPNRNLLALQAQKSGIRVANDDTWSDIFSRILVEKIEPHLGVNRCTILDRYPLPESALAKVCSDDPRFTQRFELYACNIELCNAFDELIDPIEQRHRFEKEMNEKKKIYNETYPIDEDFLACLKEMPSSSGIAMGFDRLVMLATGATNLNEIIWTPFVHI</sequence>
<protein>
    <submittedName>
        <fullName evidence="5">Translation elongation factor P Lys34:lysine transferase</fullName>
    </submittedName>
</protein>
<dbReference type="PROSITE" id="PS50862">
    <property type="entry name" value="AA_TRNA_LIGASE_II"/>
    <property type="match status" value="1"/>
</dbReference>
<dbReference type="GO" id="GO:0005524">
    <property type="term" value="F:ATP binding"/>
    <property type="evidence" value="ECO:0007669"/>
    <property type="project" value="UniProtKB-KW"/>
</dbReference>
<dbReference type="GO" id="GO:0003746">
    <property type="term" value="F:translation elongation factor activity"/>
    <property type="evidence" value="ECO:0007669"/>
    <property type="project" value="UniProtKB-KW"/>
</dbReference>
<name>A0A0F4VJR6_9HYPH</name>
<dbReference type="GO" id="GO:0000049">
    <property type="term" value="F:tRNA binding"/>
    <property type="evidence" value="ECO:0007669"/>
    <property type="project" value="TreeGrafter"/>
</dbReference>
<feature type="domain" description="Aminoacyl-transfer RNA synthetases class-II family profile" evidence="4">
    <location>
        <begin position="27"/>
        <end position="348"/>
    </location>
</feature>
<dbReference type="RefSeq" id="WP_045960672.1">
    <property type="nucleotide sequence ID" value="NZ_JMTK01000002.1"/>
</dbReference>
<dbReference type="InterPro" id="IPR006195">
    <property type="entry name" value="aa-tRNA-synth_II"/>
</dbReference>
<dbReference type="InterPro" id="IPR004364">
    <property type="entry name" value="Aa-tRNA-synt_II"/>
</dbReference>
<evidence type="ECO:0000256" key="2">
    <source>
        <dbReference type="ARBA" id="ARBA00022741"/>
    </source>
</evidence>
<dbReference type="Gene3D" id="3.30.930.10">
    <property type="entry name" value="Bira Bifunctional Protein, Domain 2"/>
    <property type="match status" value="1"/>
</dbReference>
<keyword evidence="2" id="KW-0547">Nucleotide-binding</keyword>
<accession>A0A0F4VJR6</accession>
<dbReference type="Proteomes" id="UP000033731">
    <property type="component" value="Unassembled WGS sequence"/>
</dbReference>
<proteinExistence type="predicted"/>
<dbReference type="PRINTS" id="PR00982">
    <property type="entry name" value="TRNASYNTHLYS"/>
</dbReference>
<evidence type="ECO:0000256" key="1">
    <source>
        <dbReference type="ARBA" id="ARBA00022598"/>
    </source>
</evidence>
<keyword evidence="6" id="KW-1185">Reference proteome</keyword>
<dbReference type="GO" id="GO:0005829">
    <property type="term" value="C:cytosol"/>
    <property type="evidence" value="ECO:0007669"/>
    <property type="project" value="TreeGrafter"/>
</dbReference>
<keyword evidence="5" id="KW-0808">Transferase</keyword>
<dbReference type="PANTHER" id="PTHR42918:SF6">
    <property type="entry name" value="ELONGATION FACTOR P--(R)-BETA-LYSINE LIGASE"/>
    <property type="match status" value="1"/>
</dbReference>
<dbReference type="Pfam" id="PF00152">
    <property type="entry name" value="tRNA-synt_2"/>
    <property type="match status" value="1"/>
</dbReference>
<evidence type="ECO:0000313" key="6">
    <source>
        <dbReference type="Proteomes" id="UP000033731"/>
    </source>
</evidence>
<dbReference type="InterPro" id="IPR004525">
    <property type="entry name" value="EpmA"/>
</dbReference>
<dbReference type="EMBL" id="JMTK01000002">
    <property type="protein sequence ID" value="KJZ81701.1"/>
    <property type="molecule type" value="Genomic_DNA"/>
</dbReference>
<reference evidence="5 6" key="1">
    <citation type="journal article" date="2015" name="Phytopathology">
        <title>Genomes of Candidatus Liberibacter solanacearum haplotype A from New Zealand and the USA suggest significant genome plasticity in the species.</title>
        <authorList>
            <person name="Thompson S.M."/>
            <person name="Johnson C.P."/>
            <person name="Lu A.Y."/>
            <person name="Frampton R.A."/>
            <person name="Sullivan K.L."/>
            <person name="Fiers M.W."/>
            <person name="Crowhurst R.N."/>
            <person name="Pitman A.R."/>
            <person name="Scott I."/>
            <person name="Gudmestad N.C."/>
            <person name="Smith G.R."/>
        </authorList>
    </citation>
    <scope>NUCLEOTIDE SEQUENCE [LARGE SCALE GENOMIC DNA]</scope>
    <source>
        <strain evidence="5 6">LsoNZ1</strain>
    </source>
</reference>
<dbReference type="PANTHER" id="PTHR42918">
    <property type="entry name" value="LYSYL-TRNA SYNTHETASE"/>
    <property type="match status" value="1"/>
</dbReference>
<dbReference type="GO" id="GO:0006430">
    <property type="term" value="P:lysyl-tRNA aminoacylation"/>
    <property type="evidence" value="ECO:0007669"/>
    <property type="project" value="InterPro"/>
</dbReference>
<comment type="caution">
    <text evidence="5">The sequence shown here is derived from an EMBL/GenBank/DDBJ whole genome shotgun (WGS) entry which is preliminary data.</text>
</comment>
<dbReference type="PATRIC" id="fig|556287.8.peg.381"/>
<dbReference type="InterPro" id="IPR018149">
    <property type="entry name" value="Lys-tRNA-synth_II_C"/>
</dbReference>
<keyword evidence="5" id="KW-0251">Elongation factor</keyword>
<keyword evidence="1" id="KW-0436">Ligase</keyword>
<dbReference type="SUPFAM" id="SSF55681">
    <property type="entry name" value="Class II aaRS and biotin synthetases"/>
    <property type="match status" value="1"/>
</dbReference>
<evidence type="ECO:0000256" key="3">
    <source>
        <dbReference type="ARBA" id="ARBA00022840"/>
    </source>
</evidence>